<accession>A0A5J9WCD2</accession>
<feature type="non-terminal residue" evidence="2">
    <location>
        <position position="1"/>
    </location>
</feature>
<dbReference type="Gramene" id="TVU45636">
    <property type="protein sequence ID" value="TVU45636"/>
    <property type="gene ID" value="EJB05_05127"/>
</dbReference>
<dbReference type="Proteomes" id="UP000324897">
    <property type="component" value="Chromosome 5"/>
</dbReference>
<evidence type="ECO:0000313" key="3">
    <source>
        <dbReference type="Proteomes" id="UP000324897"/>
    </source>
</evidence>
<gene>
    <name evidence="2" type="ORF">EJB05_05127</name>
</gene>
<comment type="caution">
    <text evidence="2">The sequence shown here is derived from an EMBL/GenBank/DDBJ whole genome shotgun (WGS) entry which is preliminary data.</text>
</comment>
<evidence type="ECO:0000256" key="1">
    <source>
        <dbReference type="SAM" id="MobiDB-lite"/>
    </source>
</evidence>
<sequence>MSEHLALRSSVGSRSSAHPSHHHQQHLVPNPDPFSSVWIRRLHLTPNPPPPPPPRPPPLPSSAAPPPHQDAVSTDESRTTPPPLPLPRSAGFGPLRWSPRPLGGAPVGAWDAAAGAAVPGSCVGGGWQPMLSPFFRLSAPPPMTSVSDTGETASVNPLIRLGSSSGGYTGQSTRMGVGGDPHASWLVARAAGTAYPSHALDMVPIRTLDDLHDRQHGVMPQSFARHDPSSSSQHDEPFSYWNMGRFRRNTTTSSISPISVGVVPGNFGNKRNADSTSFLPLKFRKLSGDI</sequence>
<reference evidence="2 3" key="1">
    <citation type="journal article" date="2019" name="Sci. Rep.">
        <title>A high-quality genome of Eragrostis curvula grass provides insights into Poaceae evolution and supports new strategies to enhance forage quality.</title>
        <authorList>
            <person name="Carballo J."/>
            <person name="Santos B.A.C.M."/>
            <person name="Zappacosta D."/>
            <person name="Garbus I."/>
            <person name="Selva J.P."/>
            <person name="Gallo C.A."/>
            <person name="Diaz A."/>
            <person name="Albertini E."/>
            <person name="Caccamo M."/>
            <person name="Echenique V."/>
        </authorList>
    </citation>
    <scope>NUCLEOTIDE SEQUENCE [LARGE SCALE GENOMIC DNA]</scope>
    <source>
        <strain evidence="3">cv. Victoria</strain>
        <tissue evidence="2">Leaf</tissue>
    </source>
</reference>
<organism evidence="2 3">
    <name type="scientific">Eragrostis curvula</name>
    <name type="common">weeping love grass</name>
    <dbReference type="NCBI Taxonomy" id="38414"/>
    <lineage>
        <taxon>Eukaryota</taxon>
        <taxon>Viridiplantae</taxon>
        <taxon>Streptophyta</taxon>
        <taxon>Embryophyta</taxon>
        <taxon>Tracheophyta</taxon>
        <taxon>Spermatophyta</taxon>
        <taxon>Magnoliopsida</taxon>
        <taxon>Liliopsida</taxon>
        <taxon>Poales</taxon>
        <taxon>Poaceae</taxon>
        <taxon>PACMAD clade</taxon>
        <taxon>Chloridoideae</taxon>
        <taxon>Eragrostideae</taxon>
        <taxon>Eragrostidinae</taxon>
        <taxon>Eragrostis</taxon>
    </lineage>
</organism>
<name>A0A5J9WCD2_9POAL</name>
<feature type="region of interest" description="Disordered" evidence="1">
    <location>
        <begin position="1"/>
        <end position="97"/>
    </location>
</feature>
<feature type="compositionally biased region" description="Pro residues" evidence="1">
    <location>
        <begin position="46"/>
        <end position="68"/>
    </location>
</feature>
<evidence type="ECO:0000313" key="2">
    <source>
        <dbReference type="EMBL" id="TVU45636.1"/>
    </source>
</evidence>
<proteinExistence type="predicted"/>
<protein>
    <submittedName>
        <fullName evidence="2">Uncharacterized protein</fullName>
    </submittedName>
</protein>
<dbReference type="OrthoDB" id="757680at2759"/>
<keyword evidence="3" id="KW-1185">Reference proteome</keyword>
<dbReference type="AlphaFoldDB" id="A0A5J9WCD2"/>
<dbReference type="EMBL" id="RWGY01000004">
    <property type="protein sequence ID" value="TVU45636.1"/>
    <property type="molecule type" value="Genomic_DNA"/>
</dbReference>